<dbReference type="InterPro" id="IPR023606">
    <property type="entry name" value="CoA-Trfase_III_dom_1_sf"/>
</dbReference>
<dbReference type="Gene3D" id="3.40.50.10540">
    <property type="entry name" value="Crotonobetainyl-coa:carnitine coa-transferase, domain 1"/>
    <property type="match status" value="1"/>
</dbReference>
<name>A0ABS8KV39_9HYPH</name>
<accession>A0ABS8KV39</accession>
<proteinExistence type="predicted"/>
<evidence type="ECO:0000313" key="2">
    <source>
        <dbReference type="EMBL" id="MCC8429928.1"/>
    </source>
</evidence>
<dbReference type="PANTHER" id="PTHR48207">
    <property type="entry name" value="SUCCINATE--HYDROXYMETHYLGLUTARATE COA-TRANSFERASE"/>
    <property type="match status" value="1"/>
</dbReference>
<dbReference type="GO" id="GO:0016740">
    <property type="term" value="F:transferase activity"/>
    <property type="evidence" value="ECO:0007669"/>
    <property type="project" value="UniProtKB-KW"/>
</dbReference>
<dbReference type="InterPro" id="IPR044855">
    <property type="entry name" value="CoA-Trfase_III_dom3_sf"/>
</dbReference>
<protein>
    <submittedName>
        <fullName evidence="2">CoA transferase</fullName>
    </submittedName>
</protein>
<dbReference type="InterPro" id="IPR050483">
    <property type="entry name" value="CoA-transferase_III_domain"/>
</dbReference>
<dbReference type="InterPro" id="IPR003673">
    <property type="entry name" value="CoA-Trfase_fam_III"/>
</dbReference>
<keyword evidence="3" id="KW-1185">Reference proteome</keyword>
<dbReference type="Gene3D" id="3.30.1540.10">
    <property type="entry name" value="formyl-coa transferase, domain 3"/>
    <property type="match status" value="1"/>
</dbReference>
<dbReference type="PANTHER" id="PTHR48207:SF4">
    <property type="entry name" value="BLL6097 PROTEIN"/>
    <property type="match status" value="1"/>
</dbReference>
<keyword evidence="1 2" id="KW-0808">Transferase</keyword>
<evidence type="ECO:0000256" key="1">
    <source>
        <dbReference type="ARBA" id="ARBA00022679"/>
    </source>
</evidence>
<reference evidence="2 3" key="1">
    <citation type="submission" date="2021-11" db="EMBL/GenBank/DDBJ databases">
        <authorList>
            <person name="Lee D.-H."/>
            <person name="Kim S.-B."/>
        </authorList>
    </citation>
    <scope>NUCLEOTIDE SEQUENCE [LARGE SCALE GENOMIC DNA]</scope>
    <source>
        <strain evidence="2 3">KCTC 52223</strain>
    </source>
</reference>
<dbReference type="Pfam" id="PF02515">
    <property type="entry name" value="CoA_transf_3"/>
    <property type="match status" value="1"/>
</dbReference>
<sequence length="401" mass="44236">MAGPLDGVRILDCTTVVLGPWAAQQLGDLGADVIKIEPPEGDTTRVLGPARNPGMAAFYLGCNRSKRSIVLDLKQEAGRQALFKLAETADVIMHNYRPEPAKRLGVEYEKFEKINPRIVYLATYGYRAAGPMGSKAAYDDIIQAGSGLAALQTVVAGQPRFLPTIVADKTSSNGVVSALLAALFARERTGKGQSVEVPMYETLVSFVMVEHLYGETFKPALDTAGYKRVLNKERRPYPSKDGYFALLPYTDNHWREFCTLVGREDLAKDERFQGMANRLKNVEQYYATLAGLCAERTNAEWVELLKNSNVPHGPVNTLEDLFVDPQLEATGFWKDVDHPTEGKLRMPDIPPRFSKTPAEVTRLQPRLGEHSVEVLTEAGFTQAEIDAMLKSGATRTATTNK</sequence>
<evidence type="ECO:0000313" key="3">
    <source>
        <dbReference type="Proteomes" id="UP001198862"/>
    </source>
</evidence>
<dbReference type="SUPFAM" id="SSF89796">
    <property type="entry name" value="CoA-transferase family III (CaiB/BaiF)"/>
    <property type="match status" value="1"/>
</dbReference>
<dbReference type="RefSeq" id="WP_230551125.1">
    <property type="nucleotide sequence ID" value="NZ_JAJISD010000005.1"/>
</dbReference>
<gene>
    <name evidence="2" type="ORF">LJ725_13190</name>
</gene>
<organism evidence="2 3">
    <name type="scientific">Reyranella aquatilis</name>
    <dbReference type="NCBI Taxonomy" id="2035356"/>
    <lineage>
        <taxon>Bacteria</taxon>
        <taxon>Pseudomonadati</taxon>
        <taxon>Pseudomonadota</taxon>
        <taxon>Alphaproteobacteria</taxon>
        <taxon>Hyphomicrobiales</taxon>
        <taxon>Reyranellaceae</taxon>
        <taxon>Reyranella</taxon>
    </lineage>
</organism>
<dbReference type="Proteomes" id="UP001198862">
    <property type="component" value="Unassembled WGS sequence"/>
</dbReference>
<comment type="caution">
    <text evidence="2">The sequence shown here is derived from an EMBL/GenBank/DDBJ whole genome shotgun (WGS) entry which is preliminary data.</text>
</comment>
<dbReference type="EMBL" id="JAJISD010000005">
    <property type="protein sequence ID" value="MCC8429928.1"/>
    <property type="molecule type" value="Genomic_DNA"/>
</dbReference>